<keyword evidence="3" id="KW-0997">Cell inner membrane</keyword>
<reference evidence="9 10" key="1">
    <citation type="submission" date="2024-02" db="EMBL/GenBank/DDBJ databases">
        <title>First report Erwinia aphidicola in onion in Chile.</title>
        <authorList>
            <person name="Valenzuela M."/>
            <person name="Pena M."/>
            <person name="Dutta B."/>
        </authorList>
    </citation>
    <scope>NUCLEOTIDE SEQUENCE [LARGE SCALE GENOMIC DNA]</scope>
    <source>
        <strain evidence="9 10">QCJ3A</strain>
    </source>
</reference>
<comment type="caution">
    <text evidence="9">The sequence shown here is derived from an EMBL/GenBank/DDBJ whole genome shotgun (WGS) entry which is preliminary data.</text>
</comment>
<keyword evidence="10" id="KW-1185">Reference proteome</keyword>
<evidence type="ECO:0000313" key="9">
    <source>
        <dbReference type="EMBL" id="MEI2682735.1"/>
    </source>
</evidence>
<protein>
    <submittedName>
        <fullName evidence="9">Hok/Gef family protein</fullName>
    </submittedName>
</protein>
<evidence type="ECO:0000256" key="2">
    <source>
        <dbReference type="ARBA" id="ARBA00022475"/>
    </source>
</evidence>
<keyword evidence="6" id="KW-1133">Transmembrane helix</keyword>
<dbReference type="PROSITE" id="PS00556">
    <property type="entry name" value="HOK_GEF"/>
    <property type="match status" value="1"/>
</dbReference>
<accession>A0ABU8DIR1</accession>
<sequence length="51" mass="5569">MKQHKAIFIALIILCMTALAAVLVTRKDLCEVRIRAGIAEVAAFIACDPQK</sequence>
<evidence type="ECO:0000256" key="5">
    <source>
        <dbReference type="ARBA" id="ARBA00022692"/>
    </source>
</evidence>
<gene>
    <name evidence="9" type="ORF">V8N49_13845</name>
</gene>
<comment type="similarity">
    <text evidence="8">Belongs to the hok/gef family.</text>
</comment>
<evidence type="ECO:0000256" key="3">
    <source>
        <dbReference type="ARBA" id="ARBA00022519"/>
    </source>
</evidence>
<evidence type="ECO:0000256" key="4">
    <source>
        <dbReference type="ARBA" id="ARBA00022649"/>
    </source>
</evidence>
<keyword evidence="5" id="KW-0812">Transmembrane</keyword>
<dbReference type="Proteomes" id="UP001306592">
    <property type="component" value="Unassembled WGS sequence"/>
</dbReference>
<evidence type="ECO:0000256" key="1">
    <source>
        <dbReference type="ARBA" id="ARBA00004377"/>
    </source>
</evidence>
<keyword evidence="7" id="KW-0472">Membrane</keyword>
<proteinExistence type="inferred from homology"/>
<evidence type="ECO:0000256" key="8">
    <source>
        <dbReference type="RuleBase" id="RU221113"/>
    </source>
</evidence>
<dbReference type="InterPro" id="IPR018084">
    <property type="entry name" value="Hok/gef_toxin_CS"/>
</dbReference>
<dbReference type="EMBL" id="JBANEI010000009">
    <property type="protein sequence ID" value="MEI2682735.1"/>
    <property type="molecule type" value="Genomic_DNA"/>
</dbReference>
<evidence type="ECO:0000256" key="6">
    <source>
        <dbReference type="ARBA" id="ARBA00022989"/>
    </source>
</evidence>
<name>A0ABU8DIR1_ERWAP</name>
<comment type="subcellular location">
    <subcellularLocation>
        <location evidence="1 8">Cell inner membrane</location>
        <topology evidence="1 8">Single-pass membrane protein</topology>
    </subcellularLocation>
</comment>
<keyword evidence="4" id="KW-1277">Toxin-antitoxin system</keyword>
<evidence type="ECO:0000313" key="10">
    <source>
        <dbReference type="Proteomes" id="UP001306592"/>
    </source>
</evidence>
<dbReference type="RefSeq" id="WP_048915402.1">
    <property type="nucleotide sequence ID" value="NZ_CAKKMT010000004.1"/>
</dbReference>
<dbReference type="PRINTS" id="PR00281">
    <property type="entry name" value="HOKGEFTOXIC"/>
</dbReference>
<organism evidence="9 10">
    <name type="scientific">Erwinia aphidicola</name>
    <dbReference type="NCBI Taxonomy" id="68334"/>
    <lineage>
        <taxon>Bacteria</taxon>
        <taxon>Pseudomonadati</taxon>
        <taxon>Pseudomonadota</taxon>
        <taxon>Gammaproteobacteria</taxon>
        <taxon>Enterobacterales</taxon>
        <taxon>Erwiniaceae</taxon>
        <taxon>Erwinia</taxon>
    </lineage>
</organism>
<dbReference type="Pfam" id="PF01848">
    <property type="entry name" value="HOK_GEF"/>
    <property type="match status" value="1"/>
</dbReference>
<keyword evidence="2" id="KW-1003">Cell membrane</keyword>
<dbReference type="InterPro" id="IPR000021">
    <property type="entry name" value="Hok/gef_toxin"/>
</dbReference>
<evidence type="ECO:0000256" key="7">
    <source>
        <dbReference type="ARBA" id="ARBA00023136"/>
    </source>
</evidence>